<sequence length="371" mass="42440">MRIPVVSKDGRPLMPTTPSRARRWIKDGKAIKRWSKLGVFYVQLTVDSSDTKTQPIVIGLDPGKLYSGVGVQSSKFTLLMLHLVLPFKTIKDRMEQRAMMRRGRRGRRINRKLPYIQRAHRQKRFDNRKQKKVPPSIRANKTLELRIVSEIAKLYPIQSIIVERVMARGDKGFSPVMVGQLWLFSQIEDLLSIKPTIIQGWETSNLRKHLSLPKDKQDKSRQAPETHAVDGVTIAASRWVKYGITSINSMGWKGQINITPSQFVIIKRPPVSRRQLHLMVPTKGGVRRKYGGTVTRHDFRKGDYVEATQGSKTYRGWVSGDTEKQVSVSDSTWRRLGQFTAKKVRLIQRSTGLIVLSTRKLLNLLPLKESV</sequence>
<protein>
    <recommendedName>
        <fullName evidence="1">RRXRR domain-containing protein</fullName>
    </recommendedName>
</protein>
<evidence type="ECO:0000259" key="1">
    <source>
        <dbReference type="Pfam" id="PF14239"/>
    </source>
</evidence>
<dbReference type="OrthoDB" id="425637at2"/>
<evidence type="ECO:0000313" key="2">
    <source>
        <dbReference type="EMBL" id="KIE06418.1"/>
    </source>
</evidence>
<reference evidence="2" key="1">
    <citation type="journal article" date="2015" name="Genome Announc.">
        <title>Draft Genome Sequence of Tolypothrix boutellei Strain VB521301.</title>
        <authorList>
            <person name="Chandrababunaidu M.M."/>
            <person name="Singh D."/>
            <person name="Sen D."/>
            <person name="Bhan S."/>
            <person name="Das S."/>
            <person name="Gupta A."/>
            <person name="Adhikary S.P."/>
            <person name="Tripathy S."/>
        </authorList>
    </citation>
    <scope>NUCLEOTIDE SEQUENCE</scope>
    <source>
        <strain evidence="2">VB521301</strain>
    </source>
</reference>
<organism evidence="2">
    <name type="scientific">Tolypothrix bouteillei VB521301</name>
    <dbReference type="NCBI Taxonomy" id="1479485"/>
    <lineage>
        <taxon>Bacteria</taxon>
        <taxon>Bacillati</taxon>
        <taxon>Cyanobacteriota</taxon>
        <taxon>Cyanophyceae</taxon>
        <taxon>Nostocales</taxon>
        <taxon>Tolypothrichaceae</taxon>
        <taxon>Tolypothrix</taxon>
    </lineage>
</organism>
<accession>A0A0C1QRD3</accession>
<dbReference type="STRING" id="1479485.DA73_0245110"/>
<feature type="domain" description="RRXRR" evidence="1">
    <location>
        <begin position="3"/>
        <end position="165"/>
    </location>
</feature>
<dbReference type="Pfam" id="PF14239">
    <property type="entry name" value="RRXRR"/>
    <property type="match status" value="1"/>
</dbReference>
<proteinExistence type="predicted"/>
<dbReference type="EMBL" id="JHEG02000066">
    <property type="protein sequence ID" value="KIE06418.1"/>
    <property type="molecule type" value="Genomic_DNA"/>
</dbReference>
<gene>
    <name evidence="2" type="ORF">DA73_0245110</name>
</gene>
<name>A0A0C1QRD3_9CYAN</name>
<comment type="caution">
    <text evidence="2">The sequence shown here is derived from an EMBL/GenBank/DDBJ whole genome shotgun (WGS) entry which is preliminary data.</text>
</comment>
<dbReference type="InterPro" id="IPR025938">
    <property type="entry name" value="RRXRR_dom"/>
</dbReference>
<dbReference type="AlphaFoldDB" id="A0A0C1QRD3"/>